<dbReference type="EMBL" id="LQRT01000002">
    <property type="protein sequence ID" value="KZS42703.1"/>
    <property type="molecule type" value="Genomic_DNA"/>
</dbReference>
<name>A0A163CRZ3_9FLAO</name>
<reference evidence="1 2" key="1">
    <citation type="submission" date="2016-01" db="EMBL/GenBank/DDBJ databases">
        <title>The draft genome sequence of Aquimarina sp. RZW4-3-2.</title>
        <authorList>
            <person name="Wang Y."/>
        </authorList>
    </citation>
    <scope>NUCLEOTIDE SEQUENCE [LARGE SCALE GENOMIC DNA]</scope>
    <source>
        <strain evidence="1 2">RZW4-3-2</strain>
    </source>
</reference>
<accession>A0A163CRZ3</accession>
<evidence type="ECO:0000313" key="2">
    <source>
        <dbReference type="Proteomes" id="UP000076715"/>
    </source>
</evidence>
<gene>
    <name evidence="1" type="ORF">AWE51_04430</name>
</gene>
<dbReference type="RefSeq" id="WP_066310896.1">
    <property type="nucleotide sequence ID" value="NZ_LQRT01000002.1"/>
</dbReference>
<evidence type="ECO:0000313" key="1">
    <source>
        <dbReference type="EMBL" id="KZS42703.1"/>
    </source>
</evidence>
<protein>
    <submittedName>
        <fullName evidence="1">Uncharacterized protein</fullName>
    </submittedName>
</protein>
<dbReference type="AlphaFoldDB" id="A0A163CRZ3"/>
<sequence length="150" mass="16993">MSTKTNENLLENSVIFIGEPLTNVTTDILYLNKFQISSEDLDPIPPPPIPLACYNSLNQIVVSALVLIPKDQAPKKMTFNISKYENGNELDFYIACPKCEAVSENEFYIYNVNFATQEVYKSRIKREIKVYVNYDDPVTSRGTVTTVQPS</sequence>
<comment type="caution">
    <text evidence="1">The sequence shown here is derived from an EMBL/GenBank/DDBJ whole genome shotgun (WGS) entry which is preliminary data.</text>
</comment>
<keyword evidence="2" id="KW-1185">Reference proteome</keyword>
<proteinExistence type="predicted"/>
<dbReference type="Proteomes" id="UP000076715">
    <property type="component" value="Unassembled WGS sequence"/>
</dbReference>
<dbReference type="STRING" id="1642818.AWE51_04430"/>
<organism evidence="1 2">
    <name type="scientific">Aquimarina aggregata</name>
    <dbReference type="NCBI Taxonomy" id="1642818"/>
    <lineage>
        <taxon>Bacteria</taxon>
        <taxon>Pseudomonadati</taxon>
        <taxon>Bacteroidota</taxon>
        <taxon>Flavobacteriia</taxon>
        <taxon>Flavobacteriales</taxon>
        <taxon>Flavobacteriaceae</taxon>
        <taxon>Aquimarina</taxon>
    </lineage>
</organism>
<dbReference type="OrthoDB" id="1261979at2"/>